<dbReference type="InParanoid" id="A0A212QQT7"/>
<dbReference type="PANTHER" id="PTHR42929:SF1">
    <property type="entry name" value="INNER MEMBRANE ABC TRANSPORTER PERMEASE PROTEIN YDCU-RELATED"/>
    <property type="match status" value="1"/>
</dbReference>
<dbReference type="GO" id="GO:0005886">
    <property type="term" value="C:plasma membrane"/>
    <property type="evidence" value="ECO:0007669"/>
    <property type="project" value="UniProtKB-SubCell"/>
</dbReference>
<sequence length="385" mass="41420">MVGVLRFGGRTGTALGVFGVLVGSGVALLLLAQNTEPPGRMILGGLGLLDGVLAAVWILGLPGVSALILARAGAGLVGGVGAMFALGLERGLVIALLGMALLIAALPRARLPMLLILPGTFYLMVFFSFAVGIIAVISFMKRGPYGGIRWIFTLENYQRALDPLYIQIVLTSLWIALVTTVLCLLIGYPVAYAMARAPARWRNTLLVLTMIPFWTNFLVRTLALMFVLRSDGPINGLLMALGLISEPLPLLFTQNAVILGLVYGELPFMILPLYATLERFDFSLVEAAQDLGANEWHAFRRVIWPLTLPGVLAGSTLVFIPSVGAFITPDLLGGAKTIMIGNVVQYQFLTVRHWPFGSALSLILMAMVLAATMIYLRVGGRERVL</sequence>
<evidence type="ECO:0000256" key="1">
    <source>
        <dbReference type="ARBA" id="ARBA00004651"/>
    </source>
</evidence>
<evidence type="ECO:0000256" key="7">
    <source>
        <dbReference type="ARBA" id="ARBA00023136"/>
    </source>
</evidence>
<evidence type="ECO:0000259" key="9">
    <source>
        <dbReference type="PROSITE" id="PS50928"/>
    </source>
</evidence>
<evidence type="ECO:0000313" key="10">
    <source>
        <dbReference type="EMBL" id="SNB61803.1"/>
    </source>
</evidence>
<feature type="transmembrane region" description="Helical" evidence="8">
    <location>
        <begin position="306"/>
        <end position="327"/>
    </location>
</feature>
<dbReference type="AlphaFoldDB" id="A0A212QQT7"/>
<dbReference type="EMBL" id="FYEK01000018">
    <property type="protein sequence ID" value="SNB61803.1"/>
    <property type="molecule type" value="Genomic_DNA"/>
</dbReference>
<comment type="similarity">
    <text evidence="2">Belongs to the binding-protein-dependent transport system permease family. CysTW subfamily.</text>
</comment>
<evidence type="ECO:0000256" key="3">
    <source>
        <dbReference type="ARBA" id="ARBA00022448"/>
    </source>
</evidence>
<evidence type="ECO:0000313" key="11">
    <source>
        <dbReference type="Proteomes" id="UP000197025"/>
    </source>
</evidence>
<keyword evidence="11" id="KW-1185">Reference proteome</keyword>
<dbReference type="Pfam" id="PF00528">
    <property type="entry name" value="BPD_transp_1"/>
    <property type="match status" value="1"/>
</dbReference>
<dbReference type="PROSITE" id="PS50928">
    <property type="entry name" value="ABC_TM1"/>
    <property type="match status" value="1"/>
</dbReference>
<feature type="transmembrane region" description="Helical" evidence="8">
    <location>
        <begin position="356"/>
        <end position="376"/>
    </location>
</feature>
<dbReference type="GO" id="GO:0055085">
    <property type="term" value="P:transmembrane transport"/>
    <property type="evidence" value="ECO:0007669"/>
    <property type="project" value="InterPro"/>
</dbReference>
<keyword evidence="4" id="KW-1003">Cell membrane</keyword>
<reference evidence="11" key="1">
    <citation type="submission" date="2017-06" db="EMBL/GenBank/DDBJ databases">
        <authorList>
            <person name="Varghese N."/>
            <person name="Submissions S."/>
        </authorList>
    </citation>
    <scope>NUCLEOTIDE SEQUENCE [LARGE SCALE GENOMIC DNA]</scope>
    <source>
        <strain evidence="11">JAD2</strain>
    </source>
</reference>
<protein>
    <submittedName>
        <fullName evidence="10">Spermidine/putrescine transport system permease protein</fullName>
    </submittedName>
</protein>
<feature type="transmembrane region" description="Helical" evidence="8">
    <location>
        <begin position="38"/>
        <end position="59"/>
    </location>
</feature>
<dbReference type="InterPro" id="IPR035906">
    <property type="entry name" value="MetI-like_sf"/>
</dbReference>
<feature type="transmembrane region" description="Helical" evidence="8">
    <location>
        <begin position="248"/>
        <end position="274"/>
    </location>
</feature>
<evidence type="ECO:0000256" key="5">
    <source>
        <dbReference type="ARBA" id="ARBA00022692"/>
    </source>
</evidence>
<feature type="transmembrane region" description="Helical" evidence="8">
    <location>
        <begin position="164"/>
        <end position="193"/>
    </location>
</feature>
<dbReference type="SUPFAM" id="SSF161098">
    <property type="entry name" value="MetI-like"/>
    <property type="match status" value="1"/>
</dbReference>
<evidence type="ECO:0000256" key="6">
    <source>
        <dbReference type="ARBA" id="ARBA00022989"/>
    </source>
</evidence>
<keyword evidence="5 8" id="KW-0812">Transmembrane</keyword>
<dbReference type="CDD" id="cd06261">
    <property type="entry name" value="TM_PBP2"/>
    <property type="match status" value="1"/>
</dbReference>
<proteinExistence type="inferred from homology"/>
<keyword evidence="6 8" id="KW-1133">Transmembrane helix</keyword>
<feature type="transmembrane region" description="Helical" evidence="8">
    <location>
        <begin position="205"/>
        <end position="228"/>
    </location>
</feature>
<dbReference type="Gene3D" id="1.10.3720.10">
    <property type="entry name" value="MetI-like"/>
    <property type="match status" value="1"/>
</dbReference>
<feature type="domain" description="ABC transmembrane type-1" evidence="9">
    <location>
        <begin position="169"/>
        <end position="375"/>
    </location>
</feature>
<keyword evidence="7 8" id="KW-0472">Membrane</keyword>
<evidence type="ECO:0000256" key="8">
    <source>
        <dbReference type="RuleBase" id="RU363032"/>
    </source>
</evidence>
<organism evidence="10 11">
    <name type="scientific">Thermoflexus hugenholtzii JAD2</name>
    <dbReference type="NCBI Taxonomy" id="877466"/>
    <lineage>
        <taxon>Bacteria</taxon>
        <taxon>Bacillati</taxon>
        <taxon>Chloroflexota</taxon>
        <taxon>Thermoflexia</taxon>
        <taxon>Thermoflexales</taxon>
        <taxon>Thermoflexaceae</taxon>
        <taxon>Thermoflexus</taxon>
    </lineage>
</organism>
<dbReference type="InterPro" id="IPR000515">
    <property type="entry name" value="MetI-like"/>
</dbReference>
<dbReference type="Proteomes" id="UP000197025">
    <property type="component" value="Unassembled WGS sequence"/>
</dbReference>
<name>A0A212QQT7_9CHLR</name>
<keyword evidence="3 8" id="KW-0813">Transport</keyword>
<feature type="transmembrane region" description="Helical" evidence="8">
    <location>
        <begin position="121"/>
        <end position="140"/>
    </location>
</feature>
<comment type="subcellular location">
    <subcellularLocation>
        <location evidence="1 8">Cell membrane</location>
        <topology evidence="1 8">Multi-pass membrane protein</topology>
    </subcellularLocation>
</comment>
<feature type="transmembrane region" description="Helical" evidence="8">
    <location>
        <begin position="92"/>
        <end position="109"/>
    </location>
</feature>
<gene>
    <name evidence="10" type="ORF">SAMN02746019_00004360</name>
</gene>
<dbReference type="RefSeq" id="WP_200808077.1">
    <property type="nucleotide sequence ID" value="NZ_FYEK01000018.1"/>
</dbReference>
<feature type="transmembrane region" description="Helical" evidence="8">
    <location>
        <begin position="12"/>
        <end position="32"/>
    </location>
</feature>
<dbReference type="PANTHER" id="PTHR42929">
    <property type="entry name" value="INNER MEMBRANE ABC TRANSPORTER PERMEASE PROTEIN YDCU-RELATED-RELATED"/>
    <property type="match status" value="1"/>
</dbReference>
<evidence type="ECO:0000256" key="4">
    <source>
        <dbReference type="ARBA" id="ARBA00022475"/>
    </source>
</evidence>
<evidence type="ECO:0000256" key="2">
    <source>
        <dbReference type="ARBA" id="ARBA00007069"/>
    </source>
</evidence>
<accession>A0A212QQT7</accession>